<sequence length="68" mass="7438">MDARHVPKRRPAGRRFLCAPFFTRASGVVRLRGLRNAAIVVGMTAFSRLSLLLAGAPLRALALARLPR</sequence>
<dbReference type="EMBL" id="MTJZ01000008">
    <property type="protein sequence ID" value="OMG74058.1"/>
    <property type="molecule type" value="Genomic_DNA"/>
</dbReference>
<name>A0A1R1JFT1_9BURK</name>
<dbReference type="AlphaFoldDB" id="A0A1R1JFT1"/>
<reference evidence="1 2" key="1">
    <citation type="submission" date="2017-01" db="EMBL/GenBank/DDBJ databases">
        <title>Phylogeographic, genomic and meropenem susceptibility analysis of Burkholderia ubonensis.</title>
        <authorList>
            <person name="Price E.P."/>
            <person name="Sarovich D.S."/>
            <person name="Webb J.R."/>
            <person name="Hall C.M."/>
            <person name="Sahl J.W."/>
            <person name="Kaestli M."/>
            <person name="Mayo M."/>
            <person name="Harrington G."/>
            <person name="Baker A.L."/>
            <person name="Sidak-Loftis L.C."/>
            <person name="Lummis M."/>
            <person name="Schupp J.M."/>
            <person name="Gillece J.D."/>
            <person name="Tuanyok A."/>
            <person name="Warner J."/>
            <person name="Busch J.D."/>
            <person name="Keim P."/>
            <person name="Currie B.J."/>
            <person name="Wagner D.M."/>
        </authorList>
    </citation>
    <scope>NUCLEOTIDE SEQUENCE [LARGE SCALE GENOMIC DNA]</scope>
    <source>
        <strain evidence="1 2">A21</strain>
    </source>
</reference>
<accession>A0A1R1JFT1</accession>
<organism evidence="1 2">
    <name type="scientific">Burkholderia ubonensis</name>
    <dbReference type="NCBI Taxonomy" id="101571"/>
    <lineage>
        <taxon>Bacteria</taxon>
        <taxon>Pseudomonadati</taxon>
        <taxon>Pseudomonadota</taxon>
        <taxon>Betaproteobacteria</taxon>
        <taxon>Burkholderiales</taxon>
        <taxon>Burkholderiaceae</taxon>
        <taxon>Burkholderia</taxon>
        <taxon>Burkholderia cepacia complex</taxon>
    </lineage>
</organism>
<protein>
    <submittedName>
        <fullName evidence="1">Uncharacterized protein</fullName>
    </submittedName>
</protein>
<evidence type="ECO:0000313" key="2">
    <source>
        <dbReference type="Proteomes" id="UP000187194"/>
    </source>
</evidence>
<dbReference type="Proteomes" id="UP000187194">
    <property type="component" value="Unassembled WGS sequence"/>
</dbReference>
<proteinExistence type="predicted"/>
<evidence type="ECO:0000313" key="1">
    <source>
        <dbReference type="EMBL" id="OMG74058.1"/>
    </source>
</evidence>
<comment type="caution">
    <text evidence="1">The sequence shown here is derived from an EMBL/GenBank/DDBJ whole genome shotgun (WGS) entry which is preliminary data.</text>
</comment>
<gene>
    <name evidence="1" type="ORF">BW685_08575</name>
</gene>